<evidence type="ECO:0000259" key="11">
    <source>
        <dbReference type="Pfam" id="PF07715"/>
    </source>
</evidence>
<evidence type="ECO:0000259" key="10">
    <source>
        <dbReference type="Pfam" id="PF00593"/>
    </source>
</evidence>
<evidence type="ECO:0000256" key="2">
    <source>
        <dbReference type="ARBA" id="ARBA00022448"/>
    </source>
</evidence>
<comment type="caution">
    <text evidence="12">The sequence shown here is derived from an EMBL/GenBank/DDBJ whole genome shotgun (WGS) entry which is preliminary data.</text>
</comment>
<dbReference type="Pfam" id="PF13715">
    <property type="entry name" value="CarbopepD_reg_2"/>
    <property type="match status" value="1"/>
</dbReference>
<dbReference type="AlphaFoldDB" id="A0A4Q6XMA4"/>
<evidence type="ECO:0000256" key="9">
    <source>
        <dbReference type="RuleBase" id="RU003357"/>
    </source>
</evidence>
<name>A0A4Q6XMA4_9SPHI</name>
<dbReference type="Proteomes" id="UP000292855">
    <property type="component" value="Unassembled WGS sequence"/>
</dbReference>
<accession>A0A4Q6XMA4</accession>
<dbReference type="RefSeq" id="WP_130139520.1">
    <property type="nucleotide sequence ID" value="NZ_SGIT01000001.1"/>
</dbReference>
<gene>
    <name evidence="12" type="ORF">EWE74_00110</name>
</gene>
<protein>
    <submittedName>
        <fullName evidence="12">TonB-dependent receptor</fullName>
    </submittedName>
</protein>
<evidence type="ECO:0000313" key="12">
    <source>
        <dbReference type="EMBL" id="RZF61290.1"/>
    </source>
</evidence>
<dbReference type="InterPro" id="IPR023996">
    <property type="entry name" value="TonB-dep_OMP_SusC/RagA"/>
</dbReference>
<comment type="subcellular location">
    <subcellularLocation>
        <location evidence="1 8">Cell outer membrane</location>
        <topology evidence="1 8">Multi-pass membrane protein</topology>
    </subcellularLocation>
</comment>
<sequence length="1039" mass="116074">MNKTCIIIPLLIYLFGFSVHSYAIEAKPSREKAAGLNQTTYTGVVKDELGKPIVGATISVRNRSVSTQTDGSGQFSITASSGDVIEVSFLGYAQTNISLGQQTLLNITLDEAINTELDEVIVIGYGTTTRRRVVGAVDNVNSDIIENRPVSNLTQALQGTMPSVNIQQRSMNPNDNTMNFNIRGIGTMNNNSPLIVIDGLVSDGASLNRLNPNDIESASVLKDAGTAAIYGSRSANGVLLVTTKKGKKNQKPTLRLSTQTGIQTPEVLFRPVEGYQNATLKNLSLTNVGAQPQFTPEQIRDLYDHRAEEEWNYDAILQDGLQQNYNITMSGGSENTTYLFSGGFYDQESNFVGDFGIQRYNLRANVTSDINDRIKISSILNYARNNNKASTASNAIINSSRVPSYYYYRMQADNGKYLVNNALTDQNPLAELRDGGSIDSDNDYFNVNLGLDVKIIDGLKLKGVFGADLFSNHRYTRRLQIPLYSSPDATTPLVFVNAERNTEDYNEKTYLLNYQLLLDYDKTFGNHQVTGLFGASNESYTRRANEIRLRFTDPILGVPVTETEILPGSYVSPQQTTETSLNSLFGRLGYSFDQKYFIEGSFRYDGSSKFLKANRWSFFPSISLGWRLSDELFMENYRDKIGDVKIRGTYGHLGNQNIDNYQYLTIYTAINNSYGFNNTSVSGAGFRYGNETISWETTKSFNIGADLTFFNQRLNASLDYFNNKTVDILTPPIIPSVFGTNLGYLNVGEMVNRGWEISLNYGFETGNVRHRVGGNIGDTFNKVIQYPNDELISSADNVTNLIRVGVPFRSYYGYRTDGYFQSMQEIETAALPVGMTAEDLKPGDVRYVDRNQDGVIDARDRYVLGSGFPRYTFGFTYDVSYKGFDFNMLIQGAAKRDMMVRGELVEPFHANYSFAMYQHQLDYWTPTNTNATWPRLTAAGAPSTANNYGRDSDIYMFDGAYARLKNIQLGYTIPRNYSEKIGVASMRLFVNGQNLLTLSKNSWIDPESSEFDSNMGGSANSARNYPTLKYYGFGLDIQF</sequence>
<dbReference type="InterPro" id="IPR036942">
    <property type="entry name" value="Beta-barrel_TonB_sf"/>
</dbReference>
<evidence type="ECO:0000256" key="8">
    <source>
        <dbReference type="PROSITE-ProRule" id="PRU01360"/>
    </source>
</evidence>
<evidence type="ECO:0000256" key="6">
    <source>
        <dbReference type="ARBA" id="ARBA00023136"/>
    </source>
</evidence>
<evidence type="ECO:0000256" key="3">
    <source>
        <dbReference type="ARBA" id="ARBA00022452"/>
    </source>
</evidence>
<reference evidence="12 13" key="1">
    <citation type="submission" date="2019-02" db="EMBL/GenBank/DDBJ databases">
        <authorList>
            <person name="Li Y."/>
        </authorList>
    </citation>
    <scope>NUCLEOTIDE SEQUENCE [LARGE SCALE GENOMIC DNA]</scope>
    <source>
        <strain evidence="12 13">30C10-4-7</strain>
    </source>
</reference>
<dbReference type="SUPFAM" id="SSF56935">
    <property type="entry name" value="Porins"/>
    <property type="match status" value="1"/>
</dbReference>
<keyword evidence="5 9" id="KW-0798">TonB box</keyword>
<dbReference type="Pfam" id="PF00593">
    <property type="entry name" value="TonB_dep_Rec_b-barrel"/>
    <property type="match status" value="1"/>
</dbReference>
<dbReference type="SUPFAM" id="SSF49464">
    <property type="entry name" value="Carboxypeptidase regulatory domain-like"/>
    <property type="match status" value="1"/>
</dbReference>
<feature type="domain" description="TonB-dependent receptor-like beta-barrel" evidence="10">
    <location>
        <begin position="401"/>
        <end position="995"/>
    </location>
</feature>
<dbReference type="Gene3D" id="2.40.170.20">
    <property type="entry name" value="TonB-dependent receptor, beta-barrel domain"/>
    <property type="match status" value="1"/>
</dbReference>
<dbReference type="InterPro" id="IPR037066">
    <property type="entry name" value="Plug_dom_sf"/>
</dbReference>
<keyword evidence="2 8" id="KW-0813">Transport</keyword>
<organism evidence="12 13">
    <name type="scientific">Sphingobacterium corticibacterium</name>
    <dbReference type="NCBI Taxonomy" id="2484746"/>
    <lineage>
        <taxon>Bacteria</taxon>
        <taxon>Pseudomonadati</taxon>
        <taxon>Bacteroidota</taxon>
        <taxon>Sphingobacteriia</taxon>
        <taxon>Sphingobacteriales</taxon>
        <taxon>Sphingobacteriaceae</taxon>
        <taxon>Sphingobacterium</taxon>
    </lineage>
</organism>
<evidence type="ECO:0000256" key="4">
    <source>
        <dbReference type="ARBA" id="ARBA00022692"/>
    </source>
</evidence>
<comment type="similarity">
    <text evidence="8 9">Belongs to the TonB-dependent receptor family.</text>
</comment>
<dbReference type="InterPro" id="IPR039426">
    <property type="entry name" value="TonB-dep_rcpt-like"/>
</dbReference>
<evidence type="ECO:0000256" key="5">
    <source>
        <dbReference type="ARBA" id="ARBA00023077"/>
    </source>
</evidence>
<evidence type="ECO:0000256" key="1">
    <source>
        <dbReference type="ARBA" id="ARBA00004571"/>
    </source>
</evidence>
<dbReference type="Gene3D" id="2.170.130.10">
    <property type="entry name" value="TonB-dependent receptor, plug domain"/>
    <property type="match status" value="1"/>
</dbReference>
<evidence type="ECO:0000256" key="7">
    <source>
        <dbReference type="ARBA" id="ARBA00023237"/>
    </source>
</evidence>
<dbReference type="InterPro" id="IPR012910">
    <property type="entry name" value="Plug_dom"/>
</dbReference>
<dbReference type="OrthoDB" id="899266at2"/>
<keyword evidence="6 8" id="KW-0472">Membrane</keyword>
<evidence type="ECO:0000313" key="13">
    <source>
        <dbReference type="Proteomes" id="UP000292855"/>
    </source>
</evidence>
<keyword evidence="12" id="KW-0675">Receptor</keyword>
<dbReference type="GO" id="GO:0009279">
    <property type="term" value="C:cell outer membrane"/>
    <property type="evidence" value="ECO:0007669"/>
    <property type="project" value="UniProtKB-SubCell"/>
</dbReference>
<dbReference type="InterPro" id="IPR023997">
    <property type="entry name" value="TonB-dep_OMP_SusC/RagA_CS"/>
</dbReference>
<dbReference type="InterPro" id="IPR000531">
    <property type="entry name" value="Beta-barrel_TonB"/>
</dbReference>
<keyword evidence="7 8" id="KW-0998">Cell outer membrane</keyword>
<dbReference type="InterPro" id="IPR008969">
    <property type="entry name" value="CarboxyPept-like_regulatory"/>
</dbReference>
<dbReference type="Pfam" id="PF07715">
    <property type="entry name" value="Plug"/>
    <property type="match status" value="1"/>
</dbReference>
<dbReference type="NCBIfam" id="TIGR04057">
    <property type="entry name" value="SusC_RagA_signa"/>
    <property type="match status" value="1"/>
</dbReference>
<feature type="domain" description="TonB-dependent receptor plug" evidence="11">
    <location>
        <begin position="131"/>
        <end position="238"/>
    </location>
</feature>
<dbReference type="NCBIfam" id="TIGR04056">
    <property type="entry name" value="OMP_RagA_SusC"/>
    <property type="match status" value="1"/>
</dbReference>
<proteinExistence type="inferred from homology"/>
<keyword evidence="13" id="KW-1185">Reference proteome</keyword>
<keyword evidence="3 8" id="KW-1134">Transmembrane beta strand</keyword>
<dbReference type="Gene3D" id="2.60.40.1120">
    <property type="entry name" value="Carboxypeptidase-like, regulatory domain"/>
    <property type="match status" value="1"/>
</dbReference>
<dbReference type="PROSITE" id="PS52016">
    <property type="entry name" value="TONB_DEPENDENT_REC_3"/>
    <property type="match status" value="1"/>
</dbReference>
<dbReference type="EMBL" id="SGIT01000001">
    <property type="protein sequence ID" value="RZF61290.1"/>
    <property type="molecule type" value="Genomic_DNA"/>
</dbReference>
<keyword evidence="4 8" id="KW-0812">Transmembrane</keyword>